<dbReference type="EMBL" id="VDMD01000009">
    <property type="protein sequence ID" value="TRM63413.1"/>
    <property type="molecule type" value="Genomic_DNA"/>
</dbReference>
<gene>
    <name evidence="1" type="ORF">BD626DRAFT_271441</name>
</gene>
<dbReference type="AlphaFoldDB" id="A0A550CF32"/>
<comment type="caution">
    <text evidence="1">The sequence shown here is derived from an EMBL/GenBank/DDBJ whole genome shotgun (WGS) entry which is preliminary data.</text>
</comment>
<keyword evidence="2" id="KW-1185">Reference proteome</keyword>
<accession>A0A550CF32</accession>
<name>A0A550CF32_9AGAR</name>
<evidence type="ECO:0000313" key="2">
    <source>
        <dbReference type="Proteomes" id="UP000320762"/>
    </source>
</evidence>
<dbReference type="Proteomes" id="UP000320762">
    <property type="component" value="Unassembled WGS sequence"/>
</dbReference>
<evidence type="ECO:0000313" key="1">
    <source>
        <dbReference type="EMBL" id="TRM63413.1"/>
    </source>
</evidence>
<proteinExistence type="predicted"/>
<organism evidence="1 2">
    <name type="scientific">Schizophyllum amplum</name>
    <dbReference type="NCBI Taxonomy" id="97359"/>
    <lineage>
        <taxon>Eukaryota</taxon>
        <taxon>Fungi</taxon>
        <taxon>Dikarya</taxon>
        <taxon>Basidiomycota</taxon>
        <taxon>Agaricomycotina</taxon>
        <taxon>Agaricomycetes</taxon>
        <taxon>Agaricomycetidae</taxon>
        <taxon>Agaricales</taxon>
        <taxon>Schizophyllaceae</taxon>
        <taxon>Schizophyllum</taxon>
    </lineage>
</organism>
<reference evidence="1 2" key="1">
    <citation type="journal article" date="2019" name="New Phytol.">
        <title>Comparative genomics reveals unique wood-decay strategies and fruiting body development in the Schizophyllaceae.</title>
        <authorList>
            <person name="Almasi E."/>
            <person name="Sahu N."/>
            <person name="Krizsan K."/>
            <person name="Balint B."/>
            <person name="Kovacs G.M."/>
            <person name="Kiss B."/>
            <person name="Cseklye J."/>
            <person name="Drula E."/>
            <person name="Henrissat B."/>
            <person name="Nagy I."/>
            <person name="Chovatia M."/>
            <person name="Adam C."/>
            <person name="LaButti K."/>
            <person name="Lipzen A."/>
            <person name="Riley R."/>
            <person name="Grigoriev I.V."/>
            <person name="Nagy L.G."/>
        </authorList>
    </citation>
    <scope>NUCLEOTIDE SEQUENCE [LARGE SCALE GENOMIC DNA]</scope>
    <source>
        <strain evidence="1 2">NL-1724</strain>
    </source>
</reference>
<protein>
    <submittedName>
        <fullName evidence="1">Uncharacterized protein</fullName>
    </submittedName>
</protein>
<sequence length="149" mass="16850">MQSRSRSLGMCMGRMPHKYKMMHIARCILPRAFYQRLHLRRVRLLLPPLPRVEERSPRHAACLPPHRTWRPRVAPVGSSRWPAAARARAGRACAGQACTLSRARARRGARSRSAMSLSAAYPERLLRASGKPVAATGVEFDFERRSIIL</sequence>